<keyword evidence="1" id="KW-0472">Membrane</keyword>
<dbReference type="RefSeq" id="WP_012377763.1">
    <property type="nucleotide sequence ID" value="NC_010572.1"/>
</dbReference>
<gene>
    <name evidence="2" type="ordered locus">SGR_396</name>
</gene>
<dbReference type="EMBL" id="AP009493">
    <property type="protein sequence ID" value="BAG17225.1"/>
    <property type="molecule type" value="Genomic_DNA"/>
</dbReference>
<keyword evidence="1" id="KW-0812">Transmembrane</keyword>
<accession>B1VQC4</accession>
<feature type="transmembrane region" description="Helical" evidence="1">
    <location>
        <begin position="32"/>
        <end position="52"/>
    </location>
</feature>
<organism evidence="2 3">
    <name type="scientific">Streptomyces griseus subsp. griseus (strain JCM 4626 / CBS 651.72 / NBRC 13350 / KCC S-0626 / ISP 5235)</name>
    <dbReference type="NCBI Taxonomy" id="455632"/>
    <lineage>
        <taxon>Bacteria</taxon>
        <taxon>Bacillati</taxon>
        <taxon>Actinomycetota</taxon>
        <taxon>Actinomycetes</taxon>
        <taxon>Kitasatosporales</taxon>
        <taxon>Streptomycetaceae</taxon>
        <taxon>Streptomyces</taxon>
    </lineage>
</organism>
<dbReference type="AlphaFoldDB" id="B1VQC4"/>
<evidence type="ECO:0000313" key="2">
    <source>
        <dbReference type="EMBL" id="BAG17225.1"/>
    </source>
</evidence>
<evidence type="ECO:0000256" key="1">
    <source>
        <dbReference type="SAM" id="Phobius"/>
    </source>
</evidence>
<keyword evidence="1" id="KW-1133">Transmembrane helix</keyword>
<dbReference type="KEGG" id="sgr:SGR_396"/>
<feature type="transmembrane region" description="Helical" evidence="1">
    <location>
        <begin position="58"/>
        <end position="76"/>
    </location>
</feature>
<evidence type="ECO:0000313" key="3">
    <source>
        <dbReference type="Proteomes" id="UP000001685"/>
    </source>
</evidence>
<proteinExistence type="predicted"/>
<sequence>MRPEHCVTRNHIEVWRGRVLPSGAERIRFGTVLRGSLLPILVWAGVACLASFVYDPLVAAVLGGLFALSLIVGFALRRRAKHSVRCSVYGALGGVLDKSMAGF</sequence>
<dbReference type="HOGENOM" id="CLU_178599_0_0_11"/>
<protein>
    <recommendedName>
        <fullName evidence="4">Integral membrane protein</fullName>
    </recommendedName>
</protein>
<dbReference type="Proteomes" id="UP000001685">
    <property type="component" value="Chromosome"/>
</dbReference>
<reference evidence="3" key="1">
    <citation type="journal article" date="2008" name="J. Bacteriol.">
        <title>Genome sequence of the streptomycin-producing microorganism Streptomyces griseus IFO 13350.</title>
        <authorList>
            <person name="Ohnishi Y."/>
            <person name="Ishikawa J."/>
            <person name="Hara H."/>
            <person name="Suzuki H."/>
            <person name="Ikenoya M."/>
            <person name="Ikeda H."/>
            <person name="Yamashita A."/>
            <person name="Hattori M."/>
            <person name="Horinouchi S."/>
        </authorList>
    </citation>
    <scope>NUCLEOTIDE SEQUENCE [LARGE SCALE GENOMIC DNA]</scope>
    <source>
        <strain evidence="3">JCM 4626 / NBRC 13350</strain>
    </source>
</reference>
<name>B1VQC4_STRGG</name>
<evidence type="ECO:0008006" key="4">
    <source>
        <dbReference type="Google" id="ProtNLM"/>
    </source>
</evidence>
<dbReference type="eggNOG" id="ENOG5031WXD">
    <property type="taxonomic scope" value="Bacteria"/>
</dbReference>
<dbReference type="PATRIC" id="fig|455632.4.peg.370"/>